<gene>
    <name evidence="2" type="ORF">HINF_LOCUS35893</name>
    <name evidence="3" type="ORF">HINF_LOCUS38179</name>
</gene>
<keyword evidence="4" id="KW-1185">Reference proteome</keyword>
<dbReference type="InterPro" id="IPR010734">
    <property type="entry name" value="Copine_C"/>
</dbReference>
<dbReference type="EMBL" id="CAXDID020000144">
    <property type="protein sequence ID" value="CAL6040113.1"/>
    <property type="molecule type" value="Genomic_DNA"/>
</dbReference>
<dbReference type="SUPFAM" id="SSF53300">
    <property type="entry name" value="vWA-like"/>
    <property type="match status" value="1"/>
</dbReference>
<dbReference type="InterPro" id="IPR052079">
    <property type="entry name" value="E3_ligase/Copine_domain"/>
</dbReference>
<dbReference type="PANTHER" id="PTHR45751:SF11">
    <property type="entry name" value="COPINE FAMILY PROTEIN 2"/>
    <property type="match status" value="1"/>
</dbReference>
<feature type="domain" description="Copine C-terminal" evidence="1">
    <location>
        <begin position="116"/>
        <end position="227"/>
    </location>
</feature>
<dbReference type="PANTHER" id="PTHR45751">
    <property type="entry name" value="COPINE FAMILY PROTEIN 1"/>
    <property type="match status" value="1"/>
</dbReference>
<comment type="caution">
    <text evidence="2">The sequence shown here is derived from an EMBL/GenBank/DDBJ whole genome shotgun (WGS) entry which is preliminary data.</text>
</comment>
<organism evidence="2">
    <name type="scientific">Hexamita inflata</name>
    <dbReference type="NCBI Taxonomy" id="28002"/>
    <lineage>
        <taxon>Eukaryota</taxon>
        <taxon>Metamonada</taxon>
        <taxon>Diplomonadida</taxon>
        <taxon>Hexamitidae</taxon>
        <taxon>Hexamitinae</taxon>
        <taxon>Hexamita</taxon>
    </lineage>
</organism>
<dbReference type="Pfam" id="PF07002">
    <property type="entry name" value="Copine"/>
    <property type="match status" value="1"/>
</dbReference>
<dbReference type="GO" id="GO:0016567">
    <property type="term" value="P:protein ubiquitination"/>
    <property type="evidence" value="ECO:0007669"/>
    <property type="project" value="TreeGrafter"/>
</dbReference>
<proteinExistence type="predicted"/>
<reference evidence="2" key="1">
    <citation type="submission" date="2023-06" db="EMBL/GenBank/DDBJ databases">
        <authorList>
            <person name="Kurt Z."/>
        </authorList>
    </citation>
    <scope>NUCLEOTIDE SEQUENCE</scope>
</reference>
<reference evidence="3 4" key="2">
    <citation type="submission" date="2024-07" db="EMBL/GenBank/DDBJ databases">
        <authorList>
            <person name="Akdeniz Z."/>
        </authorList>
    </citation>
    <scope>NUCLEOTIDE SEQUENCE [LARGE SCALE GENOMIC DNA]</scope>
</reference>
<dbReference type="InterPro" id="IPR036465">
    <property type="entry name" value="vWFA_dom_sf"/>
</dbReference>
<dbReference type="GO" id="GO:0005634">
    <property type="term" value="C:nucleus"/>
    <property type="evidence" value="ECO:0007669"/>
    <property type="project" value="TreeGrafter"/>
</dbReference>
<name>A0AA86PZJ0_9EUKA</name>
<evidence type="ECO:0000313" key="3">
    <source>
        <dbReference type="EMBL" id="CAL6040113.1"/>
    </source>
</evidence>
<protein>
    <submittedName>
        <fullName evidence="2">Phospholipid-binding copine family protein</fullName>
    </submittedName>
    <submittedName>
        <fullName evidence="3">Phospholipid-binding_copine family protein</fullName>
    </submittedName>
</protein>
<sequence length="309" mass="35078">MGGDKSEVLLKEQFVDLQQKFSLLDDLHFVIAVDASYSNKKRAVKSGWGTSLHAPGIIQTNLGQLTVQSEYRRAIELLSYKIGKEFLFDIHGKQIQEVDMLFYSDGVKVKKSVTYDQILPTYDKYAQLFNQEAPEFFQQSGSDISSVIYDCIESSVLSGQFVVLILLTDGDLFDCGEARQAVVDASYFPMSIAALGIGNGPFDSIQVFDNKIYDRMFDNFCFHHFDYVRVNSEKNYLEPGEMCNLRTCSVKNGQNFYKTLQGECPQDDQKAEQTLLLGIFNEIVGQYQYAGQAYREVASLIKKRTKEEM</sequence>
<evidence type="ECO:0000259" key="1">
    <source>
        <dbReference type="Pfam" id="PF07002"/>
    </source>
</evidence>
<dbReference type="AlphaFoldDB" id="A0AA86PZJ0"/>
<accession>A0AA86PZJ0</accession>
<evidence type="ECO:0000313" key="4">
    <source>
        <dbReference type="Proteomes" id="UP001642409"/>
    </source>
</evidence>
<dbReference type="GO" id="GO:0004842">
    <property type="term" value="F:ubiquitin-protein transferase activity"/>
    <property type="evidence" value="ECO:0007669"/>
    <property type="project" value="TreeGrafter"/>
</dbReference>
<dbReference type="Proteomes" id="UP001642409">
    <property type="component" value="Unassembled WGS sequence"/>
</dbReference>
<dbReference type="EMBL" id="CATOUU010000787">
    <property type="protein sequence ID" value="CAI9948248.1"/>
    <property type="molecule type" value="Genomic_DNA"/>
</dbReference>
<evidence type="ECO:0000313" key="2">
    <source>
        <dbReference type="EMBL" id="CAI9948248.1"/>
    </source>
</evidence>